<accession>A0A6A6S9U8</accession>
<evidence type="ECO:0000313" key="2">
    <source>
        <dbReference type="EMBL" id="KAF2644529.1"/>
    </source>
</evidence>
<evidence type="ECO:0000313" key="3">
    <source>
        <dbReference type="Proteomes" id="UP000799753"/>
    </source>
</evidence>
<feature type="compositionally biased region" description="Basic and acidic residues" evidence="1">
    <location>
        <begin position="426"/>
        <end position="453"/>
    </location>
</feature>
<dbReference type="Proteomes" id="UP000799753">
    <property type="component" value="Unassembled WGS sequence"/>
</dbReference>
<evidence type="ECO:0000256" key="1">
    <source>
        <dbReference type="SAM" id="MobiDB-lite"/>
    </source>
</evidence>
<feature type="region of interest" description="Disordered" evidence="1">
    <location>
        <begin position="1"/>
        <end position="38"/>
    </location>
</feature>
<reference evidence="2" key="1">
    <citation type="journal article" date="2020" name="Stud. Mycol.">
        <title>101 Dothideomycetes genomes: a test case for predicting lifestyles and emergence of pathogens.</title>
        <authorList>
            <person name="Haridas S."/>
            <person name="Albert R."/>
            <person name="Binder M."/>
            <person name="Bloem J."/>
            <person name="Labutti K."/>
            <person name="Salamov A."/>
            <person name="Andreopoulos B."/>
            <person name="Baker S."/>
            <person name="Barry K."/>
            <person name="Bills G."/>
            <person name="Bluhm B."/>
            <person name="Cannon C."/>
            <person name="Castanera R."/>
            <person name="Culley D."/>
            <person name="Daum C."/>
            <person name="Ezra D."/>
            <person name="Gonzalez J."/>
            <person name="Henrissat B."/>
            <person name="Kuo A."/>
            <person name="Liang C."/>
            <person name="Lipzen A."/>
            <person name="Lutzoni F."/>
            <person name="Magnuson J."/>
            <person name="Mondo S."/>
            <person name="Nolan M."/>
            <person name="Ohm R."/>
            <person name="Pangilinan J."/>
            <person name="Park H.-J."/>
            <person name="Ramirez L."/>
            <person name="Alfaro M."/>
            <person name="Sun H."/>
            <person name="Tritt A."/>
            <person name="Yoshinaga Y."/>
            <person name="Zwiers L.-H."/>
            <person name="Turgeon B."/>
            <person name="Goodwin S."/>
            <person name="Spatafora J."/>
            <person name="Crous P."/>
            <person name="Grigoriev I."/>
        </authorList>
    </citation>
    <scope>NUCLEOTIDE SEQUENCE</scope>
    <source>
        <strain evidence="2">CBS 473.64</strain>
    </source>
</reference>
<feature type="region of interest" description="Disordered" evidence="1">
    <location>
        <begin position="484"/>
        <end position="528"/>
    </location>
</feature>
<feature type="region of interest" description="Disordered" evidence="1">
    <location>
        <begin position="154"/>
        <end position="173"/>
    </location>
</feature>
<proteinExistence type="predicted"/>
<keyword evidence="3" id="KW-1185">Reference proteome</keyword>
<feature type="region of interest" description="Disordered" evidence="1">
    <location>
        <begin position="424"/>
        <end position="470"/>
    </location>
</feature>
<protein>
    <submittedName>
        <fullName evidence="2">Uncharacterized protein</fullName>
    </submittedName>
</protein>
<feature type="compositionally biased region" description="Basic and acidic residues" evidence="1">
    <location>
        <begin position="154"/>
        <end position="165"/>
    </location>
</feature>
<feature type="compositionally biased region" description="Polar residues" evidence="1">
    <location>
        <begin position="17"/>
        <end position="26"/>
    </location>
</feature>
<sequence>MDSSKNSVRYKSKSHLPVQQSSTSSHPMPMSGKTDRTELRPQLSPWNLYLSQNGQDYNAAQMEAPPKPAHYTNPYHTTPQLNDFQCSRNLYDKSSSRFRMGHNDEMPKHDATPIDTSHPLDSNSHCIACTTPQSQAFELSHLMSTAFHLQPSLHEHSQVHGREGAHQSPESYQGTSLWKPVWEEIPGPLEPMQLGPIMTSQTEHFEPLVTSLTNVPSMKTLQNKFRINKPEASTRKTRSHPKKKGTNPDRTSKRPPIAGTKLRFSSRDEAAKAMSNESWDSPYNDPTLPTSEHEHRIHVERLFVALSNIHDVNDRHNASFETRWRQTNTDDSPRYSYYGEEAMEKVCWDLVDKAILLHKEGPHFLGIYDSRFWAGITQKTRKLTFSQRIDYISEVLKKQKSRCDEVMKGNYALVLLDPVEALKSSEQNKENNHDRSVKYKIGKEAQQKKKAAEAAKNPEPIQIHPLANTTGKTLSTANIIQPRMPNDEQEDEPLAPKGTFLSSNADPPPSQHNDDSRLDEFGHWSTNGEHPQILEARDQLNNTTTESFISPSNRRYHNHGDSFLEFDNGILTETLASPSKIVAGRKRQREVEDKDSEQLPQSRHPRLE</sequence>
<feature type="compositionally biased region" description="Basic and acidic residues" evidence="1">
    <location>
        <begin position="512"/>
        <end position="522"/>
    </location>
</feature>
<organism evidence="2 3">
    <name type="scientific">Massarina eburnea CBS 473.64</name>
    <dbReference type="NCBI Taxonomy" id="1395130"/>
    <lineage>
        <taxon>Eukaryota</taxon>
        <taxon>Fungi</taxon>
        <taxon>Dikarya</taxon>
        <taxon>Ascomycota</taxon>
        <taxon>Pezizomycotina</taxon>
        <taxon>Dothideomycetes</taxon>
        <taxon>Pleosporomycetidae</taxon>
        <taxon>Pleosporales</taxon>
        <taxon>Massarineae</taxon>
        <taxon>Massarinaceae</taxon>
        <taxon>Massarina</taxon>
    </lineage>
</organism>
<dbReference type="AlphaFoldDB" id="A0A6A6S9U8"/>
<feature type="region of interest" description="Disordered" evidence="1">
    <location>
        <begin position="221"/>
        <end position="289"/>
    </location>
</feature>
<dbReference type="OrthoDB" id="3795193at2759"/>
<dbReference type="EMBL" id="MU006778">
    <property type="protein sequence ID" value="KAF2644529.1"/>
    <property type="molecule type" value="Genomic_DNA"/>
</dbReference>
<feature type="region of interest" description="Disordered" evidence="1">
    <location>
        <begin position="580"/>
        <end position="608"/>
    </location>
</feature>
<name>A0A6A6S9U8_9PLEO</name>
<feature type="compositionally biased region" description="Basic residues" evidence="1">
    <location>
        <begin position="235"/>
        <end position="245"/>
    </location>
</feature>
<gene>
    <name evidence="2" type="ORF">P280DRAFT_514003</name>
</gene>